<keyword evidence="2 3" id="KW-0378">Hydrolase</keyword>
<dbReference type="InterPro" id="IPR029058">
    <property type="entry name" value="AB_hydrolase_fold"/>
</dbReference>
<dbReference type="Gene3D" id="3.40.50.1820">
    <property type="entry name" value="alpha/beta hydrolase"/>
    <property type="match status" value="1"/>
</dbReference>
<organism evidence="5 6">
    <name type="scientific">Coniochaeta pulveracea</name>
    <dbReference type="NCBI Taxonomy" id="177199"/>
    <lineage>
        <taxon>Eukaryota</taxon>
        <taxon>Fungi</taxon>
        <taxon>Dikarya</taxon>
        <taxon>Ascomycota</taxon>
        <taxon>Pezizomycotina</taxon>
        <taxon>Sordariomycetes</taxon>
        <taxon>Sordariomycetidae</taxon>
        <taxon>Coniochaetales</taxon>
        <taxon>Coniochaetaceae</taxon>
        <taxon>Coniochaeta</taxon>
    </lineage>
</organism>
<dbReference type="EC" id="3.1.1.-" evidence="3"/>
<feature type="domain" description="Carboxylesterase type B" evidence="4">
    <location>
        <begin position="350"/>
        <end position="445"/>
    </location>
</feature>
<evidence type="ECO:0000259" key="4">
    <source>
        <dbReference type="Pfam" id="PF00135"/>
    </source>
</evidence>
<feature type="domain" description="Carboxylesterase type B" evidence="4">
    <location>
        <begin position="47"/>
        <end position="342"/>
    </location>
</feature>
<gene>
    <name evidence="5" type="ORF">DL546_008297</name>
</gene>
<proteinExistence type="inferred from homology"/>
<name>A0A420YM38_9PEZI</name>
<feature type="chain" id="PRO_5018819176" description="Carboxylic ester hydrolase" evidence="3">
    <location>
        <begin position="24"/>
        <end position="481"/>
    </location>
</feature>
<protein>
    <recommendedName>
        <fullName evidence="3">Carboxylic ester hydrolase</fullName>
        <ecNumber evidence="3">3.1.1.-</ecNumber>
    </recommendedName>
</protein>
<dbReference type="AlphaFoldDB" id="A0A420YM38"/>
<feature type="signal peptide" evidence="3">
    <location>
        <begin position="1"/>
        <end position="23"/>
    </location>
</feature>
<evidence type="ECO:0000313" key="5">
    <source>
        <dbReference type="EMBL" id="RKU48875.1"/>
    </source>
</evidence>
<dbReference type="Proteomes" id="UP000275385">
    <property type="component" value="Unassembled WGS sequence"/>
</dbReference>
<evidence type="ECO:0000313" key="6">
    <source>
        <dbReference type="Proteomes" id="UP000275385"/>
    </source>
</evidence>
<dbReference type="STRING" id="177199.A0A420YM38"/>
<dbReference type="InterPro" id="IPR050309">
    <property type="entry name" value="Type-B_Carboxylest/Lipase"/>
</dbReference>
<dbReference type="OrthoDB" id="408631at2759"/>
<evidence type="ECO:0000256" key="2">
    <source>
        <dbReference type="ARBA" id="ARBA00022801"/>
    </source>
</evidence>
<dbReference type="InterPro" id="IPR002018">
    <property type="entry name" value="CarbesteraseB"/>
</dbReference>
<reference evidence="5 6" key="1">
    <citation type="submission" date="2018-08" db="EMBL/GenBank/DDBJ databases">
        <title>Draft genome of the lignicolous fungus Coniochaeta pulveracea.</title>
        <authorList>
            <person name="Borstlap C.J."/>
            <person name="De Witt R.N."/>
            <person name="Botha A."/>
            <person name="Volschenk H."/>
        </authorList>
    </citation>
    <scope>NUCLEOTIDE SEQUENCE [LARGE SCALE GENOMIC DNA]</scope>
    <source>
        <strain evidence="5 6">CAB683</strain>
    </source>
</reference>
<dbReference type="SUPFAM" id="SSF53474">
    <property type="entry name" value="alpha/beta-Hydrolases"/>
    <property type="match status" value="1"/>
</dbReference>
<comment type="similarity">
    <text evidence="1 3">Belongs to the type-B carboxylesterase/lipase family.</text>
</comment>
<dbReference type="PROSITE" id="PS00122">
    <property type="entry name" value="CARBOXYLESTERASE_B_1"/>
    <property type="match status" value="1"/>
</dbReference>
<dbReference type="InterPro" id="IPR019819">
    <property type="entry name" value="Carboxylesterase_B_CS"/>
</dbReference>
<sequence>MRFTSSIFIALTTLLYTTNGARSCKDDLTVETPGGTVHGFIDSSTPSPALPFGNLTTTSLGPACMQYLSTLPNIYINETTQFNPGGGTTLSADLISEDCLTLSIWAPRTPKTTPPLPVIIFLYGGAFTTNGVNIPYSLPPHWIQRTQSHLVVSFNHRDNIFGYPNAAGLIPQQQNVGLLDIRQAIEWVHANIALFGGDPDRIGLWGQSSGGSAIGYYTYQHTSDPLVSSAIMDSGNEFIDILTRDPEHRNFTFVAEHLGCGDLPSDRELDCMRAVPASAINDFLHGYYDSGASPITTFSPVVDNHTVFENYTLLAQEEHLFPLPALIGSNANDGIAFVPYNPSPSAADLALADNMTSVWFFCPTYLAAKTRLASYPGTPVYRYLYSGNFTDVSPKGWMGAYHGAELPMVFGTWDGEGGKGEENKVLERATSEVMQDIWVRFVESAGRETGVEGWDAGKVAEFGRDVPARVVDAREMEEACS</sequence>
<dbReference type="PROSITE" id="PS00941">
    <property type="entry name" value="CARBOXYLESTERASE_B_2"/>
    <property type="match status" value="1"/>
</dbReference>
<dbReference type="EMBL" id="QVQW01000003">
    <property type="protein sequence ID" value="RKU48875.1"/>
    <property type="molecule type" value="Genomic_DNA"/>
</dbReference>
<dbReference type="PANTHER" id="PTHR11559">
    <property type="entry name" value="CARBOXYLESTERASE"/>
    <property type="match status" value="1"/>
</dbReference>
<evidence type="ECO:0000256" key="3">
    <source>
        <dbReference type="RuleBase" id="RU361235"/>
    </source>
</evidence>
<comment type="caution">
    <text evidence="5">The sequence shown here is derived from an EMBL/GenBank/DDBJ whole genome shotgun (WGS) entry which is preliminary data.</text>
</comment>
<keyword evidence="3" id="KW-0732">Signal</keyword>
<dbReference type="Pfam" id="PF00135">
    <property type="entry name" value="COesterase"/>
    <property type="match status" value="2"/>
</dbReference>
<accession>A0A420YM38</accession>
<keyword evidence="6" id="KW-1185">Reference proteome</keyword>
<dbReference type="InterPro" id="IPR019826">
    <property type="entry name" value="Carboxylesterase_B_AS"/>
</dbReference>
<dbReference type="GO" id="GO:0016787">
    <property type="term" value="F:hydrolase activity"/>
    <property type="evidence" value="ECO:0007669"/>
    <property type="project" value="UniProtKB-KW"/>
</dbReference>
<evidence type="ECO:0000256" key="1">
    <source>
        <dbReference type="ARBA" id="ARBA00005964"/>
    </source>
</evidence>